<dbReference type="EMBL" id="AP019367">
    <property type="protein sequence ID" value="BBH49719.1"/>
    <property type="molecule type" value="Genomic_DNA"/>
</dbReference>
<keyword evidence="1" id="KW-0812">Transmembrane</keyword>
<keyword evidence="1" id="KW-1133">Transmembrane helix</keyword>
<keyword evidence="3" id="KW-1185">Reference proteome</keyword>
<dbReference type="OrthoDB" id="3193373at2"/>
<dbReference type="AlphaFoldDB" id="A0A3G9K7L2"/>
<name>A0A3G9K7L2_9ACTN</name>
<sequence length="169" mass="18304">MTEKELGGVAAGGSALAEGAVTYTYDRRRYLIDVLFPTYVSCAGLPLSVILFIAGVLPPLMLLLAVVCGYSVLNAFVAHSYPRKITLDGESLRLESFGRVDEYPAGSITRLRLSPTPEGMRLYARVNDSSPTRGRYFLVCGDMYDADGNKAESVYDYLLSLAESLAAAD</sequence>
<feature type="transmembrane region" description="Helical" evidence="1">
    <location>
        <begin position="34"/>
        <end position="54"/>
    </location>
</feature>
<protein>
    <submittedName>
        <fullName evidence="2">Uncharacterized protein</fullName>
    </submittedName>
</protein>
<evidence type="ECO:0000256" key="1">
    <source>
        <dbReference type="SAM" id="Phobius"/>
    </source>
</evidence>
<gene>
    <name evidence="2" type="ORF">Pcatena_03060</name>
</gene>
<dbReference type="Proteomes" id="UP000273154">
    <property type="component" value="Chromosome"/>
</dbReference>
<evidence type="ECO:0000313" key="3">
    <source>
        <dbReference type="Proteomes" id="UP000273154"/>
    </source>
</evidence>
<organism evidence="2 3">
    <name type="scientific">Parolsenella catena</name>
    <dbReference type="NCBI Taxonomy" id="2003188"/>
    <lineage>
        <taxon>Bacteria</taxon>
        <taxon>Bacillati</taxon>
        <taxon>Actinomycetota</taxon>
        <taxon>Coriobacteriia</taxon>
        <taxon>Coriobacteriales</taxon>
        <taxon>Atopobiaceae</taxon>
        <taxon>Parolsenella</taxon>
    </lineage>
</organism>
<keyword evidence="1" id="KW-0472">Membrane</keyword>
<accession>A0A3G9K7L2</accession>
<dbReference type="KEGG" id="pcat:Pcatena_03060"/>
<proteinExistence type="predicted"/>
<reference evidence="3" key="1">
    <citation type="submission" date="2018-11" db="EMBL/GenBank/DDBJ databases">
        <title>Comparative genomics of Parolsenella catena and Libanicoccus massiliensis: Reclassification of Libanicoccus massiliensis as Parolsenella massiliensis comb. nov.</title>
        <authorList>
            <person name="Sakamoto M."/>
            <person name="Ikeyama N."/>
            <person name="Murakami T."/>
            <person name="Mori H."/>
            <person name="Yuki M."/>
            <person name="Ohkuma M."/>
        </authorList>
    </citation>
    <scope>NUCLEOTIDE SEQUENCE [LARGE SCALE GENOMIC DNA]</scope>
    <source>
        <strain evidence="3">JCM 31932</strain>
    </source>
</reference>
<evidence type="ECO:0000313" key="2">
    <source>
        <dbReference type="EMBL" id="BBH49719.1"/>
    </source>
</evidence>
<dbReference type="RefSeq" id="WP_126421031.1">
    <property type="nucleotide sequence ID" value="NZ_AP019367.1"/>
</dbReference>
<feature type="transmembrane region" description="Helical" evidence="1">
    <location>
        <begin position="60"/>
        <end position="77"/>
    </location>
</feature>
<dbReference type="GeneID" id="88848452"/>